<dbReference type="CDD" id="cd00190">
    <property type="entry name" value="Tryp_SPc"/>
    <property type="match status" value="2"/>
</dbReference>
<dbReference type="InterPro" id="IPR018114">
    <property type="entry name" value="TRYPSIN_HIS"/>
</dbReference>
<evidence type="ECO:0000256" key="2">
    <source>
        <dbReference type="ARBA" id="ARBA00022801"/>
    </source>
</evidence>
<dbReference type="Gene3D" id="2.40.10.10">
    <property type="entry name" value="Trypsin-like serine proteases"/>
    <property type="match status" value="5"/>
</dbReference>
<evidence type="ECO:0000256" key="5">
    <source>
        <dbReference type="SAM" id="SignalP"/>
    </source>
</evidence>
<dbReference type="InterPro" id="IPR001314">
    <property type="entry name" value="Peptidase_S1A"/>
</dbReference>
<comment type="caution">
    <text evidence="7">The sequence shown here is derived from an EMBL/GenBank/DDBJ whole genome shotgun (WGS) entry which is preliminary data.</text>
</comment>
<dbReference type="GO" id="GO:0006508">
    <property type="term" value="P:proteolysis"/>
    <property type="evidence" value="ECO:0007669"/>
    <property type="project" value="UniProtKB-KW"/>
</dbReference>
<feature type="signal peptide" evidence="5">
    <location>
        <begin position="1"/>
        <end position="18"/>
    </location>
</feature>
<keyword evidence="5" id="KW-0732">Signal</keyword>
<evidence type="ECO:0000256" key="3">
    <source>
        <dbReference type="ARBA" id="ARBA00022825"/>
    </source>
</evidence>
<dbReference type="Pfam" id="PF00089">
    <property type="entry name" value="Trypsin"/>
    <property type="match status" value="3"/>
</dbReference>
<name>A0A8J6DF33_GALPY</name>
<keyword evidence="4" id="KW-1015">Disulfide bond</keyword>
<dbReference type="SMART" id="SM00020">
    <property type="entry name" value="Tryp_SPc"/>
    <property type="match status" value="2"/>
</dbReference>
<organism evidence="7 8">
    <name type="scientific">Galemys pyrenaicus</name>
    <name type="common">Iberian desman</name>
    <name type="synonym">Pyrenean desman</name>
    <dbReference type="NCBI Taxonomy" id="202257"/>
    <lineage>
        <taxon>Eukaryota</taxon>
        <taxon>Metazoa</taxon>
        <taxon>Chordata</taxon>
        <taxon>Craniata</taxon>
        <taxon>Vertebrata</taxon>
        <taxon>Euteleostomi</taxon>
        <taxon>Mammalia</taxon>
        <taxon>Eutheria</taxon>
        <taxon>Laurasiatheria</taxon>
        <taxon>Eulipotyphla</taxon>
        <taxon>Talpidae</taxon>
        <taxon>Galemys</taxon>
    </lineage>
</organism>
<dbReference type="PANTHER" id="PTHR24252:SF7">
    <property type="entry name" value="HYALIN"/>
    <property type="match status" value="1"/>
</dbReference>
<dbReference type="PRINTS" id="PR00722">
    <property type="entry name" value="CHYMOTRYPSIN"/>
</dbReference>
<feature type="chain" id="PRO_5035204888" evidence="5">
    <location>
        <begin position="19"/>
        <end position="470"/>
    </location>
</feature>
<dbReference type="PANTHER" id="PTHR24252">
    <property type="entry name" value="ACROSIN-RELATED"/>
    <property type="match status" value="1"/>
</dbReference>
<dbReference type="PROSITE" id="PS00134">
    <property type="entry name" value="TRYPSIN_HIS"/>
    <property type="match status" value="1"/>
</dbReference>
<dbReference type="FunFam" id="2.40.10.10:FF:000118">
    <property type="entry name" value="Chymotrypsinogen A"/>
    <property type="match status" value="1"/>
</dbReference>
<feature type="domain" description="Peptidase S1" evidence="6">
    <location>
        <begin position="36"/>
        <end position="360"/>
    </location>
</feature>
<dbReference type="FunFam" id="2.40.10.10:FF:000181">
    <property type="entry name" value="Chymotrypsinogen A"/>
    <property type="match status" value="1"/>
</dbReference>
<reference evidence="7" key="1">
    <citation type="journal article" date="2021" name="Evol. Appl.">
        <title>The genome of the Pyrenean desman and the effects of bottlenecks and inbreeding on the genomic landscape of an endangered species.</title>
        <authorList>
            <person name="Escoda L."/>
            <person name="Castresana J."/>
        </authorList>
    </citation>
    <scope>NUCLEOTIDE SEQUENCE</scope>
    <source>
        <strain evidence="7">IBE-C5619</strain>
    </source>
</reference>
<protein>
    <submittedName>
        <fullName evidence="7">Chymotrypsinogen B</fullName>
    </submittedName>
</protein>
<dbReference type="OrthoDB" id="7215686at2759"/>
<dbReference type="EMBL" id="JAGFMF010012265">
    <property type="protein sequence ID" value="KAG8505385.1"/>
    <property type="molecule type" value="Genomic_DNA"/>
</dbReference>
<dbReference type="AlphaFoldDB" id="A0A8J6DF33"/>
<evidence type="ECO:0000256" key="4">
    <source>
        <dbReference type="ARBA" id="ARBA00023157"/>
    </source>
</evidence>
<evidence type="ECO:0000313" key="7">
    <source>
        <dbReference type="EMBL" id="KAG8505385.1"/>
    </source>
</evidence>
<keyword evidence="1" id="KW-0645">Protease</keyword>
<dbReference type="PROSITE" id="PS50240">
    <property type="entry name" value="TRYPSIN_DOM"/>
    <property type="match status" value="2"/>
</dbReference>
<accession>A0A8J6DF33</accession>
<dbReference type="InterPro" id="IPR009003">
    <property type="entry name" value="Peptidase_S1_PA"/>
</dbReference>
<evidence type="ECO:0000259" key="6">
    <source>
        <dbReference type="PROSITE" id="PS50240"/>
    </source>
</evidence>
<evidence type="ECO:0000313" key="8">
    <source>
        <dbReference type="Proteomes" id="UP000700334"/>
    </source>
</evidence>
<keyword evidence="8" id="KW-1185">Reference proteome</keyword>
<dbReference type="Proteomes" id="UP000700334">
    <property type="component" value="Unassembled WGS sequence"/>
</dbReference>
<gene>
    <name evidence="7" type="ORF">J0S82_002672</name>
</gene>
<feature type="domain" description="Peptidase S1" evidence="6">
    <location>
        <begin position="356"/>
        <end position="436"/>
    </location>
</feature>
<sequence>MALLGLLSCSTLIGGSLGSGAPLSSSDPELSVIPRIINGVGAEPGSWPWLVSLQTPSGILLCGGSLINRDWVVIAAHCSVTTSDWAVVGQDDLNSPGKKRQTLKIAQVFQTQKLTLETGGDHAGKLQQAIVPIVSMANCINYWPEINIHSILCAGANGVSCHHIFRHHNFILGTIFNDIALLRLATPAHFNNYVSPVHLPSTYDNFVPESLCTIMGWGITTLNGRDFPGKLQQAIVPIVSMATCRRYWPIINTRTIICAGSYGVSSYHGLQKLMETVGLVVALFPGAGVTWLEPVQEALTMRSSEAPAGDPDLSIMPRIISGVNARRGAWPWHVMLQNRTGGVVCGGSLINQNWVVTAAHCNVTHAREDGVQILNISQIFTHPNFKFLTAENDIVLLRLATPAQFNNYVSPVHLPHTYDDFVPGTFCIIMGWGKTRIRESEMRLCLYNQLFMNQRKAWAQFRMSLDCRVL</sequence>
<keyword evidence="3" id="KW-0720">Serine protease</keyword>
<dbReference type="InterPro" id="IPR043504">
    <property type="entry name" value="Peptidase_S1_PA_chymotrypsin"/>
</dbReference>
<evidence type="ECO:0000256" key="1">
    <source>
        <dbReference type="ARBA" id="ARBA00022670"/>
    </source>
</evidence>
<proteinExistence type="predicted"/>
<dbReference type="SUPFAM" id="SSF50494">
    <property type="entry name" value="Trypsin-like serine proteases"/>
    <property type="match status" value="2"/>
</dbReference>
<dbReference type="InterPro" id="IPR001254">
    <property type="entry name" value="Trypsin_dom"/>
</dbReference>
<keyword evidence="2" id="KW-0378">Hydrolase</keyword>
<dbReference type="GO" id="GO:0004252">
    <property type="term" value="F:serine-type endopeptidase activity"/>
    <property type="evidence" value="ECO:0007669"/>
    <property type="project" value="InterPro"/>
</dbReference>